<reference evidence="3" key="1">
    <citation type="journal article" date="2019" name="Int. J. Syst. Evol. Microbiol.">
        <title>The Global Catalogue of Microorganisms (GCM) 10K type strain sequencing project: providing services to taxonomists for standard genome sequencing and annotation.</title>
        <authorList>
            <consortium name="The Broad Institute Genomics Platform"/>
            <consortium name="The Broad Institute Genome Sequencing Center for Infectious Disease"/>
            <person name="Wu L."/>
            <person name="Ma J."/>
        </authorList>
    </citation>
    <scope>NUCLEOTIDE SEQUENCE [LARGE SCALE GENOMIC DNA]</scope>
    <source>
        <strain evidence="3">CGMCC 1.12859</strain>
    </source>
</reference>
<evidence type="ECO:0000256" key="1">
    <source>
        <dbReference type="SAM" id="MobiDB-lite"/>
    </source>
</evidence>
<evidence type="ECO:0000313" key="3">
    <source>
        <dbReference type="Proteomes" id="UP001596435"/>
    </source>
</evidence>
<feature type="compositionally biased region" description="Basic residues" evidence="1">
    <location>
        <begin position="41"/>
        <end position="54"/>
    </location>
</feature>
<feature type="region of interest" description="Disordered" evidence="1">
    <location>
        <begin position="27"/>
        <end position="54"/>
    </location>
</feature>
<dbReference type="RefSeq" id="WP_345704184.1">
    <property type="nucleotide sequence ID" value="NZ_BAABKV010000001.1"/>
</dbReference>
<evidence type="ECO:0000313" key="2">
    <source>
        <dbReference type="EMBL" id="MFC7179909.1"/>
    </source>
</evidence>
<organism evidence="2 3">
    <name type="scientific">Kitasatospora paranensis</name>
    <dbReference type="NCBI Taxonomy" id="258053"/>
    <lineage>
        <taxon>Bacteria</taxon>
        <taxon>Bacillati</taxon>
        <taxon>Actinomycetota</taxon>
        <taxon>Actinomycetes</taxon>
        <taxon>Kitasatosporales</taxon>
        <taxon>Streptomycetaceae</taxon>
        <taxon>Kitasatospora</taxon>
    </lineage>
</organism>
<protein>
    <submittedName>
        <fullName evidence="2">Uncharacterized protein</fullName>
    </submittedName>
</protein>
<comment type="caution">
    <text evidence="2">The sequence shown here is derived from an EMBL/GenBank/DDBJ whole genome shotgun (WGS) entry which is preliminary data.</text>
</comment>
<proteinExistence type="predicted"/>
<dbReference type="EMBL" id="JBHTAJ010000015">
    <property type="protein sequence ID" value="MFC7179909.1"/>
    <property type="molecule type" value="Genomic_DNA"/>
</dbReference>
<keyword evidence="3" id="KW-1185">Reference proteome</keyword>
<accession>A0ABW2FUT8</accession>
<name>A0ABW2FUT8_9ACTN</name>
<sequence>MLSILVLLSAPVLLAVILLLGRTPARRWAGRSSGGSGSAGARRRLIARHGRPVR</sequence>
<gene>
    <name evidence="2" type="ORF">ACFQMG_10105</name>
</gene>
<dbReference type="Proteomes" id="UP001596435">
    <property type="component" value="Unassembled WGS sequence"/>
</dbReference>